<dbReference type="Pfam" id="PF13307">
    <property type="entry name" value="Helicase_C_2"/>
    <property type="match status" value="1"/>
</dbReference>
<dbReference type="Pfam" id="PF06733">
    <property type="entry name" value="DEAD_2"/>
    <property type="match status" value="1"/>
</dbReference>
<dbReference type="InterPro" id="IPR002464">
    <property type="entry name" value="DNA/RNA_helicase_DEAH_CS"/>
</dbReference>
<comment type="subcellular location">
    <subcellularLocation>
        <location evidence="1">Nucleus</location>
    </subcellularLocation>
</comment>
<dbReference type="Proteomes" id="UP000179807">
    <property type="component" value="Unassembled WGS sequence"/>
</dbReference>
<dbReference type="InterPro" id="IPR010614">
    <property type="entry name" value="RAD3-like_helicase_DEAD"/>
</dbReference>
<proteinExistence type="predicted"/>
<evidence type="ECO:0000313" key="12">
    <source>
        <dbReference type="EMBL" id="OHT02878.1"/>
    </source>
</evidence>
<name>A0A1J4JZF6_9EUKA</name>
<dbReference type="GO" id="GO:0006366">
    <property type="term" value="P:transcription by RNA polymerase II"/>
    <property type="evidence" value="ECO:0007669"/>
    <property type="project" value="TreeGrafter"/>
</dbReference>
<keyword evidence="10" id="KW-0539">Nucleus</keyword>
<sequence>MLRYRLRQKFDNVCLKIDKVCFKNLTYLLFMSATTLDIDGLKVIFPYPNPYPEQIEYMTQIKKSLDATGTSVLEMPSGTGKTVCLLSLVIAYMSQNDEAGPLVYCTRTIPELEQGIAELKNVHKTRLSLSDSNYDQNFLGIALSARSNLCILSEAIEKPSRQEVDNECMRRTIPWSDIRCEFFDHELMRPRPGVYGLNEMKQFGAANCLCPYFLSRRLVREAQVIMGSYAYVLDPLAADLLFKCLPKTAIVVFDEAHNIDDVCCEYLSMFVDQKMLDEAAKSLDKGRSIANQIRQREQDLLNHAFQKLKEGLQAGDGDLGTSETLEILAHPALPAHVMDRAMPSSLNNFDVFIDNAKKLIMFFAAFIKGIEKPEGGTTITDPHLQSYPFLKDDSNELKPEQLVERYTPQQIVAHIKDKCGVDEEIILHMPTRFSKFLKKNKVPDIASFTPLISTLDFAKWLAESKFGFCVFVENTLEGPIMQLNCLDSKLAFKQAQIHYSRIIITSGTLSPLTNYPKLLGFEPVSMVDFTMSFSRRCLLPLIVSYGNDKTPLSSSFRLRSNPKVAKTYGELLLNYCQIVPDGVICFFPSYVYMQLVFNSWCESGLIKEVMQYKLVFLEAQSAEETSTAFESYRKSIEYGRGAVFIGVARGRVSEGIDFSDHYGRCVLLFGLPVRNTQSMLVQTRAEFAENEYGMDRHDFILFDAMRAASQCVGRLLRSKNDYGIVVMADKRYARDKLREQLPHWIREFISNNKVSTSVDQAIERSRQFLLQMAQPFTHDPNKLIESSKPTSM</sequence>
<keyword evidence="9" id="KW-0413">Isomerase</keyword>
<evidence type="ECO:0000256" key="9">
    <source>
        <dbReference type="ARBA" id="ARBA00023235"/>
    </source>
</evidence>
<dbReference type="RefSeq" id="XP_068356014.1">
    <property type="nucleotide sequence ID" value="XM_068493389.1"/>
</dbReference>
<keyword evidence="13" id="KW-1185">Reference proteome</keyword>
<feature type="domain" description="Helicase ATP-binding" evidence="11">
    <location>
        <begin position="40"/>
        <end position="305"/>
    </location>
</feature>
<dbReference type="InterPro" id="IPR013020">
    <property type="entry name" value="Rad3/Chl1-like"/>
</dbReference>
<dbReference type="SMART" id="SM00488">
    <property type="entry name" value="DEXDc2"/>
    <property type="match status" value="1"/>
</dbReference>
<dbReference type="PRINTS" id="PR00852">
    <property type="entry name" value="XRODRMPGMNTD"/>
</dbReference>
<dbReference type="GeneID" id="94828093"/>
<keyword evidence="2" id="KW-0479">Metal-binding</keyword>
<reference evidence="12" key="1">
    <citation type="submission" date="2016-10" db="EMBL/GenBank/DDBJ databases">
        <authorList>
            <person name="Benchimol M."/>
            <person name="Almeida L.G."/>
            <person name="Vasconcelos A.T."/>
            <person name="Perreira-Neves A."/>
            <person name="Rosa I.A."/>
            <person name="Tasca T."/>
            <person name="Bogo M.R."/>
            <person name="de Souza W."/>
        </authorList>
    </citation>
    <scope>NUCLEOTIDE SEQUENCE [LARGE SCALE GENOMIC DNA]</scope>
    <source>
        <strain evidence="12">K</strain>
    </source>
</reference>
<accession>A0A1J4JZF6</accession>
<keyword evidence="8" id="KW-0411">Iron-sulfur</keyword>
<dbReference type="GO" id="GO:0046872">
    <property type="term" value="F:metal ion binding"/>
    <property type="evidence" value="ECO:0007669"/>
    <property type="project" value="UniProtKB-KW"/>
</dbReference>
<gene>
    <name evidence="12" type="primary">UVH6</name>
    <name evidence="12" type="ORF">TRFO_06926</name>
</gene>
<keyword evidence="7" id="KW-0408">Iron</keyword>
<organism evidence="12 13">
    <name type="scientific">Tritrichomonas foetus</name>
    <dbReference type="NCBI Taxonomy" id="1144522"/>
    <lineage>
        <taxon>Eukaryota</taxon>
        <taxon>Metamonada</taxon>
        <taxon>Parabasalia</taxon>
        <taxon>Tritrichomonadida</taxon>
        <taxon>Tritrichomonadidae</taxon>
        <taxon>Tritrichomonas</taxon>
    </lineage>
</organism>
<dbReference type="PROSITE" id="PS00690">
    <property type="entry name" value="DEAH_ATP_HELICASE"/>
    <property type="match status" value="1"/>
</dbReference>
<evidence type="ECO:0000259" key="11">
    <source>
        <dbReference type="PROSITE" id="PS51193"/>
    </source>
</evidence>
<dbReference type="PANTHER" id="PTHR11472">
    <property type="entry name" value="DNA REPAIR DEAD HELICASE RAD3/XP-D SUBFAMILY MEMBER"/>
    <property type="match status" value="1"/>
</dbReference>
<keyword evidence="4" id="KW-0378">Hydrolase</keyword>
<evidence type="ECO:0000256" key="4">
    <source>
        <dbReference type="ARBA" id="ARBA00022801"/>
    </source>
</evidence>
<evidence type="ECO:0000256" key="1">
    <source>
        <dbReference type="ARBA" id="ARBA00004123"/>
    </source>
</evidence>
<dbReference type="AlphaFoldDB" id="A0A1J4JZF6"/>
<evidence type="ECO:0000256" key="2">
    <source>
        <dbReference type="ARBA" id="ARBA00022723"/>
    </source>
</evidence>
<dbReference type="PANTHER" id="PTHR11472:SF1">
    <property type="entry name" value="GENERAL TRANSCRIPTION AND DNA REPAIR FACTOR IIH HELICASE SUBUNIT XPD"/>
    <property type="match status" value="1"/>
</dbReference>
<dbReference type="GO" id="GO:0003684">
    <property type="term" value="F:damaged DNA binding"/>
    <property type="evidence" value="ECO:0007669"/>
    <property type="project" value="TreeGrafter"/>
</dbReference>
<evidence type="ECO:0000313" key="13">
    <source>
        <dbReference type="Proteomes" id="UP000179807"/>
    </source>
</evidence>
<keyword evidence="5 12" id="KW-0347">Helicase</keyword>
<dbReference type="GO" id="GO:0005634">
    <property type="term" value="C:nucleus"/>
    <property type="evidence" value="ECO:0007669"/>
    <property type="project" value="UniProtKB-SubCell"/>
</dbReference>
<evidence type="ECO:0000256" key="8">
    <source>
        <dbReference type="ARBA" id="ARBA00023014"/>
    </source>
</evidence>
<evidence type="ECO:0000256" key="3">
    <source>
        <dbReference type="ARBA" id="ARBA00022741"/>
    </source>
</evidence>
<dbReference type="GO" id="GO:0003678">
    <property type="term" value="F:DNA helicase activity"/>
    <property type="evidence" value="ECO:0007669"/>
    <property type="project" value="InterPro"/>
</dbReference>
<dbReference type="InterPro" id="IPR045028">
    <property type="entry name" value="DinG/Rad3-like"/>
</dbReference>
<dbReference type="GO" id="GO:0051536">
    <property type="term" value="F:iron-sulfur cluster binding"/>
    <property type="evidence" value="ECO:0007669"/>
    <property type="project" value="UniProtKB-KW"/>
</dbReference>
<evidence type="ECO:0000256" key="10">
    <source>
        <dbReference type="ARBA" id="ARBA00023242"/>
    </source>
</evidence>
<dbReference type="GO" id="GO:0045951">
    <property type="term" value="P:positive regulation of mitotic recombination"/>
    <property type="evidence" value="ECO:0007669"/>
    <property type="project" value="TreeGrafter"/>
</dbReference>
<dbReference type="VEuPathDB" id="TrichDB:TRFO_06926"/>
<dbReference type="EMBL" id="MLAK01000849">
    <property type="protein sequence ID" value="OHT02878.1"/>
    <property type="molecule type" value="Genomic_DNA"/>
</dbReference>
<keyword evidence="6" id="KW-0067">ATP-binding</keyword>
<dbReference type="InterPro" id="IPR014013">
    <property type="entry name" value="Helic_SF1/SF2_ATP-bd_DinG/Rad3"/>
</dbReference>
<dbReference type="CDD" id="cd18788">
    <property type="entry name" value="SF2_C_XPD"/>
    <property type="match status" value="1"/>
</dbReference>
<evidence type="ECO:0000256" key="6">
    <source>
        <dbReference type="ARBA" id="ARBA00022840"/>
    </source>
</evidence>
<dbReference type="NCBIfam" id="TIGR00604">
    <property type="entry name" value="rad3"/>
    <property type="match status" value="1"/>
</dbReference>
<dbReference type="FunFam" id="3.40.50.300:FF:000135">
    <property type="entry name" value="DNA repair helicase RAD3, putative"/>
    <property type="match status" value="1"/>
</dbReference>
<dbReference type="InterPro" id="IPR006554">
    <property type="entry name" value="Helicase-like_DEXD_c2"/>
</dbReference>
<dbReference type="Gene3D" id="3.40.50.300">
    <property type="entry name" value="P-loop containing nucleotide triphosphate hydrolases"/>
    <property type="match status" value="2"/>
</dbReference>
<dbReference type="InterPro" id="IPR006555">
    <property type="entry name" value="ATP-dep_Helicase_C"/>
</dbReference>
<dbReference type="GO" id="GO:0006289">
    <property type="term" value="P:nucleotide-excision repair"/>
    <property type="evidence" value="ECO:0007669"/>
    <property type="project" value="InterPro"/>
</dbReference>
<evidence type="ECO:0000256" key="7">
    <source>
        <dbReference type="ARBA" id="ARBA00023004"/>
    </source>
</evidence>
<dbReference type="SUPFAM" id="SSF52540">
    <property type="entry name" value="P-loop containing nucleoside triphosphate hydrolases"/>
    <property type="match status" value="1"/>
</dbReference>
<dbReference type="SMART" id="SM00491">
    <property type="entry name" value="HELICc2"/>
    <property type="match status" value="1"/>
</dbReference>
<dbReference type="OrthoDB" id="272481at2759"/>
<dbReference type="InterPro" id="IPR001945">
    <property type="entry name" value="RAD3/XPD"/>
</dbReference>
<evidence type="ECO:0000256" key="5">
    <source>
        <dbReference type="ARBA" id="ARBA00022806"/>
    </source>
</evidence>
<protein>
    <submittedName>
        <fullName evidence="12">DNA repair helicase UVH6</fullName>
    </submittedName>
</protein>
<dbReference type="GO" id="GO:0016818">
    <property type="term" value="F:hydrolase activity, acting on acid anhydrides, in phosphorus-containing anhydrides"/>
    <property type="evidence" value="ECO:0007669"/>
    <property type="project" value="InterPro"/>
</dbReference>
<dbReference type="PROSITE" id="PS51193">
    <property type="entry name" value="HELICASE_ATP_BIND_2"/>
    <property type="match status" value="1"/>
</dbReference>
<keyword evidence="3" id="KW-0547">Nucleotide-binding</keyword>
<dbReference type="GO" id="GO:0005524">
    <property type="term" value="F:ATP binding"/>
    <property type="evidence" value="ECO:0007669"/>
    <property type="project" value="UniProtKB-KW"/>
</dbReference>
<dbReference type="InterPro" id="IPR027417">
    <property type="entry name" value="P-loop_NTPase"/>
</dbReference>
<comment type="caution">
    <text evidence="12">The sequence shown here is derived from an EMBL/GenBank/DDBJ whole genome shotgun (WGS) entry which is preliminary data.</text>
</comment>